<evidence type="ECO:0000313" key="3">
    <source>
        <dbReference type="Proteomes" id="UP000312032"/>
    </source>
</evidence>
<name>A0A5C4U4Y7_9CORY</name>
<keyword evidence="3" id="KW-1185">Reference proteome</keyword>
<dbReference type="SUPFAM" id="SSF55729">
    <property type="entry name" value="Acyl-CoA N-acyltransferases (Nat)"/>
    <property type="match status" value="1"/>
</dbReference>
<reference evidence="2 3" key="1">
    <citation type="submission" date="2019-06" db="EMBL/GenBank/DDBJ databases">
        <authorList>
            <person name="Li J."/>
        </authorList>
    </citation>
    <scope>NUCLEOTIDE SEQUENCE [LARGE SCALE GENOMIC DNA]</scope>
    <source>
        <strain evidence="2 3">LMG 28165</strain>
    </source>
</reference>
<accession>A0A5C4U4Y7</accession>
<dbReference type="Gene3D" id="3.40.630.30">
    <property type="match status" value="1"/>
</dbReference>
<gene>
    <name evidence="2" type="ORF">FHE74_02410</name>
</gene>
<protein>
    <recommendedName>
        <fullName evidence="1">N-acetyltransferase domain-containing protein</fullName>
    </recommendedName>
</protein>
<evidence type="ECO:0000313" key="2">
    <source>
        <dbReference type="EMBL" id="TNL99229.1"/>
    </source>
</evidence>
<dbReference type="InterPro" id="IPR016181">
    <property type="entry name" value="Acyl_CoA_acyltransferase"/>
</dbReference>
<dbReference type="EMBL" id="VDHJ01000003">
    <property type="protein sequence ID" value="TNL99229.1"/>
    <property type="molecule type" value="Genomic_DNA"/>
</dbReference>
<dbReference type="InterPro" id="IPR000182">
    <property type="entry name" value="GNAT_dom"/>
</dbReference>
<dbReference type="OrthoDB" id="4408039at2"/>
<feature type="domain" description="N-acetyltransferase" evidence="1">
    <location>
        <begin position="180"/>
        <end position="340"/>
    </location>
</feature>
<dbReference type="GO" id="GO:0016747">
    <property type="term" value="F:acyltransferase activity, transferring groups other than amino-acyl groups"/>
    <property type="evidence" value="ECO:0007669"/>
    <property type="project" value="InterPro"/>
</dbReference>
<dbReference type="Pfam" id="PF00583">
    <property type="entry name" value="Acetyltransf_1"/>
    <property type="match status" value="1"/>
</dbReference>
<sequence length="340" mass="37302">MHLVQVPAAECDLLRTFVFSSNLAAQELTGDAAASVDIERVITRLKGSDESRAVLLAALEAPSLGDLGELGLPVVRGEADALGFVWLTLPLLEDTDTLELDVVLAPDLLPLPGEELEPEAREVTEALIDASLHAAPLFGRVRLQWWTDRAPGGEWEEQVTVAQYVVDLSAVQLGAATEHSVLRDLDCGEHTHDVCRLLSIFSEDEDTGKLVTEPIRWDAERLRGARERLLDRRDRDLIVLLRDSAGRALALAQATHHEGTTVAELGAVVVERDQRGHGHGRQALDALLHSMHLHWPHIEHLYAAVNAQDAAALAQLNALHAREITRLTCFEHRGYTPANE</sequence>
<dbReference type="PROSITE" id="PS51186">
    <property type="entry name" value="GNAT"/>
    <property type="match status" value="1"/>
</dbReference>
<dbReference type="AlphaFoldDB" id="A0A5C4U4Y7"/>
<proteinExistence type="predicted"/>
<organism evidence="2 3">
    <name type="scientific">Corynebacterium tapiri</name>
    <dbReference type="NCBI Taxonomy" id="1448266"/>
    <lineage>
        <taxon>Bacteria</taxon>
        <taxon>Bacillati</taxon>
        <taxon>Actinomycetota</taxon>
        <taxon>Actinomycetes</taxon>
        <taxon>Mycobacteriales</taxon>
        <taxon>Corynebacteriaceae</taxon>
        <taxon>Corynebacterium</taxon>
    </lineage>
</organism>
<dbReference type="Proteomes" id="UP000312032">
    <property type="component" value="Unassembled WGS sequence"/>
</dbReference>
<dbReference type="RefSeq" id="WP_139464851.1">
    <property type="nucleotide sequence ID" value="NZ_VDHJ01000003.1"/>
</dbReference>
<comment type="caution">
    <text evidence="2">The sequence shown here is derived from an EMBL/GenBank/DDBJ whole genome shotgun (WGS) entry which is preliminary data.</text>
</comment>
<evidence type="ECO:0000259" key="1">
    <source>
        <dbReference type="PROSITE" id="PS51186"/>
    </source>
</evidence>